<accession>A0ABY5TNT1</accession>
<sequence>MAIIDLALSSFDYDIILAQEKHLIDGLGKLNGVTEHNIVSGNAEGAVNSINAPFKIHPDYPQMLAQNYLDPETQFAVAQYLLNIPLEQSQP</sequence>
<dbReference type="Proteomes" id="UP001059934">
    <property type="component" value="Chromosome"/>
</dbReference>
<gene>
    <name evidence="1" type="ORF">NYF23_02550</name>
</gene>
<keyword evidence="2" id="KW-1185">Reference proteome</keyword>
<protein>
    <submittedName>
        <fullName evidence="1">Uncharacterized protein</fullName>
    </submittedName>
</protein>
<evidence type="ECO:0000313" key="1">
    <source>
        <dbReference type="EMBL" id="UVW35502.1"/>
    </source>
</evidence>
<organism evidence="1 2">
    <name type="scientific">SAR92 clade bacterium H455</name>
    <dbReference type="NCBI Taxonomy" id="2974818"/>
    <lineage>
        <taxon>Bacteria</taxon>
        <taxon>Pseudomonadati</taxon>
        <taxon>Pseudomonadota</taxon>
        <taxon>Gammaproteobacteria</taxon>
        <taxon>Cellvibrionales</taxon>
        <taxon>Porticoccaceae</taxon>
        <taxon>SAR92 clade</taxon>
    </lineage>
</organism>
<dbReference type="EMBL" id="CP103416">
    <property type="protein sequence ID" value="UVW35502.1"/>
    <property type="molecule type" value="Genomic_DNA"/>
</dbReference>
<evidence type="ECO:0000313" key="2">
    <source>
        <dbReference type="Proteomes" id="UP001059934"/>
    </source>
</evidence>
<proteinExistence type="predicted"/>
<name>A0ABY5TNT1_9GAMM</name>
<reference evidence="1" key="1">
    <citation type="submission" date="2022-08" db="EMBL/GenBank/DDBJ databases">
        <title>Catabolic pathway analysis in culturable SAR92 clade bacteria reveals their overlooked roles in DMSP degradation in coastal seas.</title>
        <authorList>
            <person name="He X."/>
            <person name="Zhang X."/>
            <person name="Zhang Y."/>
        </authorList>
    </citation>
    <scope>NUCLEOTIDE SEQUENCE</scope>
    <source>
        <strain evidence="1">H455</strain>
    </source>
</reference>